<dbReference type="InterPro" id="IPR023796">
    <property type="entry name" value="Serpin_dom"/>
</dbReference>
<keyword evidence="2" id="KW-0646">Protease inhibitor</keyword>
<feature type="domain" description="Serpin" evidence="6">
    <location>
        <begin position="25"/>
        <end position="336"/>
    </location>
</feature>
<dbReference type="SUPFAM" id="SSF56574">
    <property type="entry name" value="Serpins"/>
    <property type="match status" value="1"/>
</dbReference>
<dbReference type="Gene3D" id="3.30.497.10">
    <property type="entry name" value="Antithrombin, subunit I, domain 2"/>
    <property type="match status" value="1"/>
</dbReference>
<dbReference type="GO" id="GO:0005615">
    <property type="term" value="C:extracellular space"/>
    <property type="evidence" value="ECO:0007669"/>
    <property type="project" value="InterPro"/>
</dbReference>
<keyword evidence="3" id="KW-0722">Serine protease inhibitor</keyword>
<proteinExistence type="inferred from homology"/>
<dbReference type="PANTHER" id="PTHR11461:SF211">
    <property type="entry name" value="GH10112P-RELATED"/>
    <property type="match status" value="1"/>
</dbReference>
<accession>A0AAD4K5Q0</accession>
<keyword evidence="8" id="KW-1185">Reference proteome</keyword>
<gene>
    <name evidence="7" type="ORF">KR093_000636</name>
</gene>
<dbReference type="InterPro" id="IPR042178">
    <property type="entry name" value="Serpin_sf_1"/>
</dbReference>
<evidence type="ECO:0000256" key="5">
    <source>
        <dbReference type="SAM" id="SignalP"/>
    </source>
</evidence>
<sequence>VVSLLLLACRMQATFGEATTSAIIAAVLRHTTEKNVIFSPLLLTESLRQMNLAAEGKTAEEIAKVLHLTGKASSEILEDFSNATGLANISETQNLHFANRLFLAFDIKLLPEYQQKESEMFANQSQSVNFANSSETINKINTWLADASNNTITKLVENVAAETKALSLGAIYFKGFWKYAFDSQNTSKAKFQIPQKSGQARKIDVDMMFRKALCRLNEIDKLDAMSLEIPYDDTELSLVVLLPKTVNGIDKIINNLDQMDSADISPKTPAMYVQVYLPKFKLDVELTLNEALKSLGLVQIFQKANFSAMTDSQADLKLDRILQKSIVEVAEEGSSA</sequence>
<feature type="chain" id="PRO_5042253975" description="Serpin domain-containing protein" evidence="5">
    <location>
        <begin position="17"/>
        <end position="336"/>
    </location>
</feature>
<dbReference type="GO" id="GO:0004867">
    <property type="term" value="F:serine-type endopeptidase inhibitor activity"/>
    <property type="evidence" value="ECO:0007669"/>
    <property type="project" value="UniProtKB-KW"/>
</dbReference>
<evidence type="ECO:0000256" key="4">
    <source>
        <dbReference type="RuleBase" id="RU000411"/>
    </source>
</evidence>
<dbReference type="InterPro" id="IPR042185">
    <property type="entry name" value="Serpin_sf_2"/>
</dbReference>
<evidence type="ECO:0000256" key="1">
    <source>
        <dbReference type="ARBA" id="ARBA00009500"/>
    </source>
</evidence>
<reference evidence="7" key="1">
    <citation type="journal article" date="2021" name="Mol. Ecol. Resour.">
        <title>Phylogenomic analyses of the genus Drosophila reveals genomic signals of climate adaptation.</title>
        <authorList>
            <person name="Li F."/>
            <person name="Rane R.V."/>
            <person name="Luria V."/>
            <person name="Xiong Z."/>
            <person name="Chen J."/>
            <person name="Li Z."/>
            <person name="Catullo R.A."/>
            <person name="Griffin P.C."/>
            <person name="Schiffer M."/>
            <person name="Pearce S."/>
            <person name="Lee S.F."/>
            <person name="McElroy K."/>
            <person name="Stocker A."/>
            <person name="Shirriffs J."/>
            <person name="Cockerell F."/>
            <person name="Coppin C."/>
            <person name="Sgro C.M."/>
            <person name="Karger A."/>
            <person name="Cain J.W."/>
            <person name="Weber J.A."/>
            <person name="Santpere G."/>
            <person name="Kirschner M.W."/>
            <person name="Hoffmann A.A."/>
            <person name="Oakeshott J.G."/>
            <person name="Zhang G."/>
        </authorList>
    </citation>
    <scope>NUCLEOTIDE SEQUENCE</scope>
    <source>
        <strain evidence="7">BGI-SZ-2011g</strain>
    </source>
</reference>
<dbReference type="InterPro" id="IPR036186">
    <property type="entry name" value="Serpin_sf"/>
</dbReference>
<dbReference type="Gene3D" id="2.30.39.10">
    <property type="entry name" value="Alpha-1-antitrypsin, domain 1"/>
    <property type="match status" value="1"/>
</dbReference>
<evidence type="ECO:0000259" key="6">
    <source>
        <dbReference type="SMART" id="SM00093"/>
    </source>
</evidence>
<feature type="non-terminal residue" evidence="7">
    <location>
        <position position="336"/>
    </location>
</feature>
<dbReference type="PANTHER" id="PTHR11461">
    <property type="entry name" value="SERINE PROTEASE INHIBITOR, SERPIN"/>
    <property type="match status" value="1"/>
</dbReference>
<evidence type="ECO:0000256" key="2">
    <source>
        <dbReference type="ARBA" id="ARBA00022690"/>
    </source>
</evidence>
<dbReference type="InterPro" id="IPR000215">
    <property type="entry name" value="Serpin_fam"/>
</dbReference>
<organism evidence="7 8">
    <name type="scientific">Drosophila rubida</name>
    <dbReference type="NCBI Taxonomy" id="30044"/>
    <lineage>
        <taxon>Eukaryota</taxon>
        <taxon>Metazoa</taxon>
        <taxon>Ecdysozoa</taxon>
        <taxon>Arthropoda</taxon>
        <taxon>Hexapoda</taxon>
        <taxon>Insecta</taxon>
        <taxon>Pterygota</taxon>
        <taxon>Neoptera</taxon>
        <taxon>Endopterygota</taxon>
        <taxon>Diptera</taxon>
        <taxon>Brachycera</taxon>
        <taxon>Muscomorpha</taxon>
        <taxon>Ephydroidea</taxon>
        <taxon>Drosophilidae</taxon>
        <taxon>Drosophila</taxon>
    </lineage>
</organism>
<dbReference type="Proteomes" id="UP001200034">
    <property type="component" value="Unassembled WGS sequence"/>
</dbReference>
<feature type="signal peptide" evidence="5">
    <location>
        <begin position="1"/>
        <end position="16"/>
    </location>
</feature>
<dbReference type="SMART" id="SM00093">
    <property type="entry name" value="SERPIN"/>
    <property type="match status" value="1"/>
</dbReference>
<comment type="caution">
    <text evidence="7">The sequence shown here is derived from an EMBL/GenBank/DDBJ whole genome shotgun (WGS) entry which is preliminary data.</text>
</comment>
<feature type="non-terminal residue" evidence="7">
    <location>
        <position position="1"/>
    </location>
</feature>
<dbReference type="EMBL" id="JAJJHW010001127">
    <property type="protein sequence ID" value="KAH8376656.1"/>
    <property type="molecule type" value="Genomic_DNA"/>
</dbReference>
<keyword evidence="5" id="KW-0732">Signal</keyword>
<comment type="similarity">
    <text evidence="1 4">Belongs to the serpin family.</text>
</comment>
<evidence type="ECO:0000256" key="3">
    <source>
        <dbReference type="ARBA" id="ARBA00022900"/>
    </source>
</evidence>
<dbReference type="AlphaFoldDB" id="A0AAD4K5Q0"/>
<evidence type="ECO:0000313" key="7">
    <source>
        <dbReference type="EMBL" id="KAH8376656.1"/>
    </source>
</evidence>
<dbReference type="Pfam" id="PF00079">
    <property type="entry name" value="Serpin"/>
    <property type="match status" value="1"/>
</dbReference>
<protein>
    <recommendedName>
        <fullName evidence="6">Serpin domain-containing protein</fullName>
    </recommendedName>
</protein>
<name>A0AAD4K5Q0_9MUSC</name>
<evidence type="ECO:0000313" key="8">
    <source>
        <dbReference type="Proteomes" id="UP001200034"/>
    </source>
</evidence>